<dbReference type="InterPro" id="IPR006683">
    <property type="entry name" value="Thioestr_dom"/>
</dbReference>
<accession>A0A6A6K3C3</accession>
<dbReference type="Pfam" id="PF03061">
    <property type="entry name" value="4HBT"/>
    <property type="match status" value="1"/>
</dbReference>
<dbReference type="GO" id="GO:0047617">
    <property type="term" value="F:fatty acyl-CoA hydrolase activity"/>
    <property type="evidence" value="ECO:0007669"/>
    <property type="project" value="InterPro"/>
</dbReference>
<comment type="caution">
    <text evidence="3">The sequence shown here is derived from an EMBL/GenBank/DDBJ whole genome shotgun (WGS) entry which is preliminary data.</text>
</comment>
<dbReference type="AlphaFoldDB" id="A0A6A6K3C3"/>
<evidence type="ECO:0000259" key="2">
    <source>
        <dbReference type="Pfam" id="PF03061"/>
    </source>
</evidence>
<keyword evidence="4" id="KW-1185">Reference proteome</keyword>
<dbReference type="CDD" id="cd03443">
    <property type="entry name" value="PaaI_thioesterase"/>
    <property type="match status" value="1"/>
</dbReference>
<name>A0A6A6K3C3_HEVBR</name>
<protein>
    <recommendedName>
        <fullName evidence="2">Thioesterase domain-containing protein</fullName>
    </recommendedName>
</protein>
<sequence>MAKIPSSAAGAATVSSLSEETSSVSTETIISNDLPPGSAEEIMELFDHSGNYFKGLHGGAVAAIAERVAIACARTVVAEDKHLFLGELSISYLSAALQNEVLLVDGSIVRSGRNLSVVAMEFKIKKTRKLVYTARATFYHMPVAKL</sequence>
<proteinExistence type="inferred from homology"/>
<reference evidence="3 4" key="1">
    <citation type="journal article" date="2020" name="Mol. Plant">
        <title>The Chromosome-Based Rubber Tree Genome Provides New Insights into Spurge Genome Evolution and Rubber Biosynthesis.</title>
        <authorList>
            <person name="Liu J."/>
            <person name="Shi C."/>
            <person name="Shi C.C."/>
            <person name="Li W."/>
            <person name="Zhang Q.J."/>
            <person name="Zhang Y."/>
            <person name="Li K."/>
            <person name="Lu H.F."/>
            <person name="Shi C."/>
            <person name="Zhu S.T."/>
            <person name="Xiao Z.Y."/>
            <person name="Nan H."/>
            <person name="Yue Y."/>
            <person name="Zhu X.G."/>
            <person name="Wu Y."/>
            <person name="Hong X.N."/>
            <person name="Fan G.Y."/>
            <person name="Tong Y."/>
            <person name="Zhang D."/>
            <person name="Mao C.L."/>
            <person name="Liu Y.L."/>
            <person name="Hao S.J."/>
            <person name="Liu W.Q."/>
            <person name="Lv M.Q."/>
            <person name="Zhang H.B."/>
            <person name="Liu Y."/>
            <person name="Hu-Tang G.R."/>
            <person name="Wang J.P."/>
            <person name="Wang J.H."/>
            <person name="Sun Y.H."/>
            <person name="Ni S.B."/>
            <person name="Chen W.B."/>
            <person name="Zhang X.C."/>
            <person name="Jiao Y.N."/>
            <person name="Eichler E.E."/>
            <person name="Li G.H."/>
            <person name="Liu X."/>
            <person name="Gao L.Z."/>
        </authorList>
    </citation>
    <scope>NUCLEOTIDE SEQUENCE [LARGE SCALE GENOMIC DNA]</scope>
    <source>
        <strain evidence="4">cv. GT1</strain>
        <tissue evidence="3">Leaf</tissue>
    </source>
</reference>
<comment type="similarity">
    <text evidence="1">Belongs to the thioesterase PaaI family.</text>
</comment>
<dbReference type="PANTHER" id="PTHR21660">
    <property type="entry name" value="THIOESTERASE SUPERFAMILY MEMBER-RELATED"/>
    <property type="match status" value="1"/>
</dbReference>
<gene>
    <name evidence="3" type="ORF">GH714_043195</name>
</gene>
<evidence type="ECO:0000313" key="4">
    <source>
        <dbReference type="Proteomes" id="UP000467840"/>
    </source>
</evidence>
<dbReference type="Gene3D" id="3.10.129.10">
    <property type="entry name" value="Hotdog Thioesterase"/>
    <property type="match status" value="1"/>
</dbReference>
<organism evidence="3 4">
    <name type="scientific">Hevea brasiliensis</name>
    <name type="common">Para rubber tree</name>
    <name type="synonym">Siphonia brasiliensis</name>
    <dbReference type="NCBI Taxonomy" id="3981"/>
    <lineage>
        <taxon>Eukaryota</taxon>
        <taxon>Viridiplantae</taxon>
        <taxon>Streptophyta</taxon>
        <taxon>Embryophyta</taxon>
        <taxon>Tracheophyta</taxon>
        <taxon>Spermatophyta</taxon>
        <taxon>Magnoliopsida</taxon>
        <taxon>eudicotyledons</taxon>
        <taxon>Gunneridae</taxon>
        <taxon>Pentapetalae</taxon>
        <taxon>rosids</taxon>
        <taxon>fabids</taxon>
        <taxon>Malpighiales</taxon>
        <taxon>Euphorbiaceae</taxon>
        <taxon>Crotonoideae</taxon>
        <taxon>Micrandreae</taxon>
        <taxon>Hevea</taxon>
    </lineage>
</organism>
<dbReference type="SUPFAM" id="SSF54637">
    <property type="entry name" value="Thioesterase/thiol ester dehydrase-isomerase"/>
    <property type="match status" value="1"/>
</dbReference>
<dbReference type="InterPro" id="IPR039298">
    <property type="entry name" value="ACOT13"/>
</dbReference>
<dbReference type="Proteomes" id="UP000467840">
    <property type="component" value="Unassembled WGS sequence"/>
</dbReference>
<dbReference type="InterPro" id="IPR029069">
    <property type="entry name" value="HotDog_dom_sf"/>
</dbReference>
<dbReference type="EMBL" id="JAAGAX010000100">
    <property type="protein sequence ID" value="KAF2282566.1"/>
    <property type="molecule type" value="Genomic_DNA"/>
</dbReference>
<evidence type="ECO:0000256" key="1">
    <source>
        <dbReference type="ARBA" id="ARBA00008324"/>
    </source>
</evidence>
<feature type="domain" description="Thioesterase" evidence="2">
    <location>
        <begin position="56"/>
        <end position="129"/>
    </location>
</feature>
<dbReference type="PANTHER" id="PTHR21660:SF12">
    <property type="entry name" value="OS07G0462700 PROTEIN"/>
    <property type="match status" value="1"/>
</dbReference>
<evidence type="ECO:0000313" key="3">
    <source>
        <dbReference type="EMBL" id="KAF2282566.1"/>
    </source>
</evidence>